<evidence type="ECO:0000256" key="4">
    <source>
        <dbReference type="ARBA" id="ARBA00022519"/>
    </source>
</evidence>
<keyword evidence="3" id="KW-1003">Cell membrane</keyword>
<comment type="subcellular location">
    <subcellularLocation>
        <location evidence="1">Cell inner membrane</location>
        <topology evidence="1">Multi-pass membrane protein</topology>
    </subcellularLocation>
    <subcellularLocation>
        <location evidence="9">Cell membrane</location>
        <topology evidence="9">Multi-pass membrane protein</topology>
    </subcellularLocation>
</comment>
<dbReference type="SUPFAM" id="SSF161098">
    <property type="entry name" value="MetI-like"/>
    <property type="match status" value="1"/>
</dbReference>
<gene>
    <name evidence="11" type="ORF">SAMN04488070_0617</name>
</gene>
<keyword evidence="7 9" id="KW-0472">Membrane</keyword>
<keyword evidence="2 9" id="KW-0813">Transport</keyword>
<feature type="domain" description="ABC transmembrane type-1" evidence="10">
    <location>
        <begin position="96"/>
        <end position="285"/>
    </location>
</feature>
<dbReference type="InterPro" id="IPR035906">
    <property type="entry name" value="MetI-like_sf"/>
</dbReference>
<organism evidence="11 12">
    <name type="scientific">Pseudidiomarina maritima</name>
    <dbReference type="NCBI Taxonomy" id="519453"/>
    <lineage>
        <taxon>Bacteria</taxon>
        <taxon>Pseudomonadati</taxon>
        <taxon>Pseudomonadota</taxon>
        <taxon>Gammaproteobacteria</taxon>
        <taxon>Alteromonadales</taxon>
        <taxon>Idiomarinaceae</taxon>
        <taxon>Pseudidiomarina</taxon>
    </lineage>
</organism>
<comment type="similarity">
    <text evidence="8">Belongs to the binding-protein-dependent transport system permease family. OppBC subfamily.</text>
</comment>
<feature type="transmembrane region" description="Helical" evidence="9">
    <location>
        <begin position="100"/>
        <end position="123"/>
    </location>
</feature>
<evidence type="ECO:0000256" key="3">
    <source>
        <dbReference type="ARBA" id="ARBA00022475"/>
    </source>
</evidence>
<dbReference type="EMBL" id="FOYU01000001">
    <property type="protein sequence ID" value="SFR40878.1"/>
    <property type="molecule type" value="Genomic_DNA"/>
</dbReference>
<name>A0A1I6GFE7_9GAMM</name>
<feature type="transmembrane region" description="Helical" evidence="9">
    <location>
        <begin position="216"/>
        <end position="242"/>
    </location>
</feature>
<dbReference type="InterPro" id="IPR000515">
    <property type="entry name" value="MetI-like"/>
</dbReference>
<dbReference type="InterPro" id="IPR025966">
    <property type="entry name" value="OppC_N"/>
</dbReference>
<keyword evidence="6 9" id="KW-1133">Transmembrane helix</keyword>
<evidence type="ECO:0000256" key="6">
    <source>
        <dbReference type="ARBA" id="ARBA00022989"/>
    </source>
</evidence>
<dbReference type="Pfam" id="PF00528">
    <property type="entry name" value="BPD_transp_1"/>
    <property type="match status" value="1"/>
</dbReference>
<dbReference type="Pfam" id="PF12911">
    <property type="entry name" value="OppC_N"/>
    <property type="match status" value="1"/>
</dbReference>
<evidence type="ECO:0000256" key="8">
    <source>
        <dbReference type="ARBA" id="ARBA00024202"/>
    </source>
</evidence>
<accession>A0A1I6GFE7</accession>
<dbReference type="Gene3D" id="1.10.3720.10">
    <property type="entry name" value="MetI-like"/>
    <property type="match status" value="1"/>
</dbReference>
<dbReference type="AlphaFoldDB" id="A0A1I6GFE7"/>
<evidence type="ECO:0000256" key="1">
    <source>
        <dbReference type="ARBA" id="ARBA00004429"/>
    </source>
</evidence>
<dbReference type="Proteomes" id="UP000199424">
    <property type="component" value="Unassembled WGS sequence"/>
</dbReference>
<feature type="transmembrane region" description="Helical" evidence="9">
    <location>
        <begin position="135"/>
        <end position="156"/>
    </location>
</feature>
<evidence type="ECO:0000256" key="5">
    <source>
        <dbReference type="ARBA" id="ARBA00022692"/>
    </source>
</evidence>
<protein>
    <submittedName>
        <fullName evidence="11">Cationic peptide transport system permease protein</fullName>
    </submittedName>
</protein>
<evidence type="ECO:0000313" key="12">
    <source>
        <dbReference type="Proteomes" id="UP000199424"/>
    </source>
</evidence>
<keyword evidence="12" id="KW-1185">Reference proteome</keyword>
<proteinExistence type="inferred from homology"/>
<dbReference type="GO" id="GO:0055085">
    <property type="term" value="P:transmembrane transport"/>
    <property type="evidence" value="ECO:0007669"/>
    <property type="project" value="InterPro"/>
</dbReference>
<evidence type="ECO:0000256" key="9">
    <source>
        <dbReference type="RuleBase" id="RU363032"/>
    </source>
</evidence>
<evidence type="ECO:0000313" key="11">
    <source>
        <dbReference type="EMBL" id="SFR40878.1"/>
    </source>
</evidence>
<keyword evidence="4" id="KW-0997">Cell inner membrane</keyword>
<dbReference type="PANTHER" id="PTHR43386">
    <property type="entry name" value="OLIGOPEPTIDE TRANSPORT SYSTEM PERMEASE PROTEIN APPC"/>
    <property type="match status" value="1"/>
</dbReference>
<evidence type="ECO:0000259" key="10">
    <source>
        <dbReference type="PROSITE" id="PS50928"/>
    </source>
</evidence>
<evidence type="ECO:0000256" key="2">
    <source>
        <dbReference type="ARBA" id="ARBA00022448"/>
    </source>
</evidence>
<dbReference type="GO" id="GO:0005886">
    <property type="term" value="C:plasma membrane"/>
    <property type="evidence" value="ECO:0007669"/>
    <property type="project" value="UniProtKB-SubCell"/>
</dbReference>
<reference evidence="12" key="1">
    <citation type="submission" date="2016-10" db="EMBL/GenBank/DDBJ databases">
        <authorList>
            <person name="Varghese N."/>
            <person name="Submissions S."/>
        </authorList>
    </citation>
    <scope>NUCLEOTIDE SEQUENCE [LARGE SCALE GENOMIC DNA]</scope>
    <source>
        <strain evidence="12">CGMCC 1.7285</strain>
    </source>
</reference>
<dbReference type="RefSeq" id="WP_092855155.1">
    <property type="nucleotide sequence ID" value="NZ_FOYU01000001.1"/>
</dbReference>
<feature type="transmembrane region" description="Helical" evidence="9">
    <location>
        <begin position="262"/>
        <end position="285"/>
    </location>
</feature>
<keyword evidence="5 9" id="KW-0812">Transmembrane</keyword>
<feature type="transmembrane region" description="Helical" evidence="9">
    <location>
        <begin position="162"/>
        <end position="183"/>
    </location>
</feature>
<dbReference type="PANTHER" id="PTHR43386:SF5">
    <property type="entry name" value="PUTRESCINE EXPORT SYSTEM PERMEASE PROTEIN SAPC"/>
    <property type="match status" value="1"/>
</dbReference>
<evidence type="ECO:0000256" key="7">
    <source>
        <dbReference type="ARBA" id="ARBA00023136"/>
    </source>
</evidence>
<feature type="transmembrane region" description="Helical" evidence="9">
    <location>
        <begin position="29"/>
        <end position="51"/>
    </location>
</feature>
<sequence length="299" mass="32678">MPNNRSIYYQYREPSPLRALWLHMNTNPFAVAAFYIFSFLLLIMVLSPLIAPYSPDAQFSDAISQPPAWHDDGQIRFLFGTDDLGRDLLSRVISGAVYSLGYPLIATATAAIIGIAIGAWAGMSRGVQSSTLNHLLDVVLSIPSLLLALIIIAILGPALHTVMIAITLVLIPQFIHSVHNAFYEERGKEYVIASKLNGCSRWYILTRVIFPNITSVVVMQVTFALSTAILDIAALGFLGLGVQAPAPEWGTMLARSLDQVYLLPWTMVLPGVALFLTVLSINVLGDSLRAAIQERIRGT</sequence>
<dbReference type="InterPro" id="IPR050366">
    <property type="entry name" value="BP-dependent_transpt_permease"/>
</dbReference>
<dbReference type="CDD" id="cd06261">
    <property type="entry name" value="TM_PBP2"/>
    <property type="match status" value="1"/>
</dbReference>
<dbReference type="PROSITE" id="PS50928">
    <property type="entry name" value="ABC_TM1"/>
    <property type="match status" value="1"/>
</dbReference>